<reference evidence="13 14" key="1">
    <citation type="journal article" date="2011" name="Proc. Natl. Acad. Sci. U.S.A.">
        <title>Evolutionary erosion of yeast sex chromosomes by mating-type switching accidents.</title>
        <authorList>
            <person name="Gordon J.L."/>
            <person name="Armisen D."/>
            <person name="Proux-Wera E."/>
            <person name="Oheigeartaigh S.S."/>
            <person name="Byrne K.P."/>
            <person name="Wolfe K.H."/>
        </authorList>
    </citation>
    <scope>NUCLEOTIDE SEQUENCE [LARGE SCALE GENOMIC DNA]</scope>
    <source>
        <strain evidence="14">ATCC 10662 / CBS 1146 / NBRC 0425 / NCYC 2629 / NRRL Y-866</strain>
    </source>
</reference>
<proteinExistence type="inferred from homology"/>
<keyword evidence="3 9" id="KW-0812">Transmembrane</keyword>
<dbReference type="GO" id="GO:0006888">
    <property type="term" value="P:endoplasmic reticulum to Golgi vesicle-mediated transport"/>
    <property type="evidence" value="ECO:0007669"/>
    <property type="project" value="EnsemblFungi"/>
</dbReference>
<evidence type="ECO:0000313" key="14">
    <source>
        <dbReference type="Proteomes" id="UP000005627"/>
    </source>
</evidence>
<dbReference type="InterPro" id="IPR036598">
    <property type="entry name" value="GOLD_dom_sf"/>
</dbReference>
<dbReference type="InterPro" id="IPR015720">
    <property type="entry name" value="Emp24-like"/>
</dbReference>
<evidence type="ECO:0000313" key="13">
    <source>
        <dbReference type="EMBL" id="CCE90581.1"/>
    </source>
</evidence>
<protein>
    <recommendedName>
        <fullName evidence="12">GOLD domain-containing protein</fullName>
    </recommendedName>
</protein>
<evidence type="ECO:0000256" key="8">
    <source>
        <dbReference type="ARBA" id="ARBA00037847"/>
    </source>
</evidence>
<feature type="domain" description="GOLD" evidence="12">
    <location>
        <begin position="69"/>
        <end position="157"/>
    </location>
</feature>
<dbReference type="SMART" id="SM01190">
    <property type="entry name" value="EMP24_GP25L"/>
    <property type="match status" value="1"/>
</dbReference>
<accession>G8ZPN7</accession>
<feature type="region of interest" description="Disordered" evidence="10">
    <location>
        <begin position="1"/>
        <end position="25"/>
    </location>
</feature>
<evidence type="ECO:0000256" key="2">
    <source>
        <dbReference type="ARBA" id="ARBA00007104"/>
    </source>
</evidence>
<dbReference type="InParanoid" id="G8ZPN7"/>
<dbReference type="GO" id="GO:0030134">
    <property type="term" value="C:COPII-coated ER to Golgi transport vesicle"/>
    <property type="evidence" value="ECO:0007669"/>
    <property type="project" value="EnsemblFungi"/>
</dbReference>
<evidence type="ECO:0000259" key="12">
    <source>
        <dbReference type="PROSITE" id="PS50866"/>
    </source>
</evidence>
<evidence type="ECO:0000256" key="4">
    <source>
        <dbReference type="ARBA" id="ARBA00022729"/>
    </source>
</evidence>
<sequence length="242" mass="27594">MRLTKRVGSIENKKTRKLNEKTRSSLNNINTPGPICCTMKSPIVIQLVLALCLAVLGSAHNVLLPAHGRRCFFEELNKGDELAVSFQFGDRDPQSSHQLKGDFFIYDSQGNQILESFRDVSHGEVTMTAPAKGKYPYCFSNENSNVETKDVTFNIHGTIWVDVDDPNSNTIESAIRRLSKLIKEVEDEQSYIVIRERTHRNTAESTNDRVKWWSVFQLGVVVVNSLFQIYYLKRFFEVTSLV</sequence>
<dbReference type="RefSeq" id="XP_003679792.1">
    <property type="nucleotide sequence ID" value="XM_003679744.1"/>
</dbReference>
<dbReference type="Pfam" id="PF01105">
    <property type="entry name" value="EMP24_GP25L"/>
    <property type="match status" value="1"/>
</dbReference>
<dbReference type="GO" id="GO:0016050">
    <property type="term" value="P:vesicle organization"/>
    <property type="evidence" value="ECO:0007669"/>
    <property type="project" value="EnsemblFungi"/>
</dbReference>
<evidence type="ECO:0000256" key="10">
    <source>
        <dbReference type="SAM" id="MobiDB-lite"/>
    </source>
</evidence>
<dbReference type="AlphaFoldDB" id="G8ZPN7"/>
<evidence type="ECO:0000256" key="9">
    <source>
        <dbReference type="RuleBase" id="RU003827"/>
    </source>
</evidence>
<dbReference type="PROSITE" id="PS50866">
    <property type="entry name" value="GOLD"/>
    <property type="match status" value="1"/>
</dbReference>
<evidence type="ECO:0000256" key="7">
    <source>
        <dbReference type="ARBA" id="ARBA00023136"/>
    </source>
</evidence>
<evidence type="ECO:0000256" key="6">
    <source>
        <dbReference type="ARBA" id="ARBA00022989"/>
    </source>
</evidence>
<keyword evidence="7 11" id="KW-0472">Membrane</keyword>
<keyword evidence="6 11" id="KW-1133">Transmembrane helix</keyword>
<keyword evidence="14" id="KW-1185">Reference proteome</keyword>
<comment type="similarity">
    <text evidence="2 9">Belongs to the EMP24/GP25L family.</text>
</comment>
<dbReference type="GO" id="GO:0006621">
    <property type="term" value="P:protein retention in ER lumen"/>
    <property type="evidence" value="ECO:0007669"/>
    <property type="project" value="EnsemblFungi"/>
</dbReference>
<name>G8ZPN7_TORDE</name>
<dbReference type="OrthoDB" id="62956at2759"/>
<dbReference type="Proteomes" id="UP000005627">
    <property type="component" value="Chromosome 2"/>
</dbReference>
<dbReference type="HOGENOM" id="CLU_066963_4_0_1"/>
<dbReference type="GO" id="GO:0016020">
    <property type="term" value="C:membrane"/>
    <property type="evidence" value="ECO:0007669"/>
    <property type="project" value="UniProtKB-SubCell"/>
</dbReference>
<dbReference type="KEGG" id="tdl:TDEL_0B04520"/>
<feature type="transmembrane region" description="Helical" evidence="11">
    <location>
        <begin position="210"/>
        <end position="232"/>
    </location>
</feature>
<evidence type="ECO:0000256" key="11">
    <source>
        <dbReference type="SAM" id="Phobius"/>
    </source>
</evidence>
<dbReference type="STRING" id="1076872.G8ZPN7"/>
<dbReference type="PANTHER" id="PTHR22811">
    <property type="entry name" value="TRANSMEMBRANE EMP24 DOMAIN-CONTAINING PROTEIN"/>
    <property type="match status" value="1"/>
</dbReference>
<dbReference type="SUPFAM" id="SSF101576">
    <property type="entry name" value="Supernatant protein factor (SPF), C-terminal domain"/>
    <property type="match status" value="1"/>
</dbReference>
<dbReference type="InterPro" id="IPR009038">
    <property type="entry name" value="GOLD_dom"/>
</dbReference>
<dbReference type="FunCoup" id="G8ZPN7">
    <property type="interactions" value="1007"/>
</dbReference>
<keyword evidence="5" id="KW-0813">Transport</keyword>
<organism evidence="13 14">
    <name type="scientific">Torulaspora delbrueckii</name>
    <name type="common">Yeast</name>
    <name type="synonym">Candida colliculosa</name>
    <dbReference type="NCBI Taxonomy" id="4950"/>
    <lineage>
        <taxon>Eukaryota</taxon>
        <taxon>Fungi</taxon>
        <taxon>Dikarya</taxon>
        <taxon>Ascomycota</taxon>
        <taxon>Saccharomycotina</taxon>
        <taxon>Saccharomycetes</taxon>
        <taxon>Saccharomycetales</taxon>
        <taxon>Saccharomycetaceae</taxon>
        <taxon>Torulaspora</taxon>
    </lineage>
</organism>
<dbReference type="eggNOG" id="KOG1692">
    <property type="taxonomic scope" value="Eukaryota"/>
</dbReference>
<evidence type="ECO:0000256" key="5">
    <source>
        <dbReference type="ARBA" id="ARBA00022892"/>
    </source>
</evidence>
<dbReference type="GeneID" id="11500215"/>
<gene>
    <name evidence="13" type="primary">TDEL0B04520</name>
    <name evidence="13" type="ORF">TDEL_0B04520</name>
</gene>
<feature type="compositionally biased region" description="Basic and acidic residues" evidence="10">
    <location>
        <begin position="11"/>
        <end position="23"/>
    </location>
</feature>
<evidence type="ECO:0000256" key="1">
    <source>
        <dbReference type="ARBA" id="ARBA00004479"/>
    </source>
</evidence>
<comment type="subcellular location">
    <subcellularLocation>
        <location evidence="8">Endomembrane system</location>
        <topology evidence="8">Single-pass membrane protein</topology>
    </subcellularLocation>
    <subcellularLocation>
        <location evidence="1 9">Membrane</location>
        <topology evidence="1 9">Single-pass type I membrane protein</topology>
    </subcellularLocation>
</comment>
<feature type="transmembrane region" description="Helical" evidence="11">
    <location>
        <begin position="43"/>
        <end position="64"/>
    </location>
</feature>
<keyword evidence="5" id="KW-0931">ER-Golgi transport</keyword>
<keyword evidence="4" id="KW-0732">Signal</keyword>
<dbReference type="EMBL" id="HE616743">
    <property type="protein sequence ID" value="CCE90581.1"/>
    <property type="molecule type" value="Genomic_DNA"/>
</dbReference>
<dbReference type="GO" id="GO:0005783">
    <property type="term" value="C:endoplasmic reticulum"/>
    <property type="evidence" value="ECO:0007669"/>
    <property type="project" value="EnsemblFungi"/>
</dbReference>
<evidence type="ECO:0000256" key="3">
    <source>
        <dbReference type="ARBA" id="ARBA00022692"/>
    </source>
</evidence>